<dbReference type="EMBL" id="CP012333">
    <property type="protein sequence ID" value="AKU93657.1"/>
    <property type="molecule type" value="Genomic_DNA"/>
</dbReference>
<gene>
    <name evidence="2" type="ORF">AKJ09_00321</name>
</gene>
<dbReference type="STRING" id="1391654.AKJ09_00321"/>
<keyword evidence="1" id="KW-0732">Signal</keyword>
<reference evidence="2 3" key="1">
    <citation type="submission" date="2015-08" db="EMBL/GenBank/DDBJ databases">
        <authorList>
            <person name="Babu N.S."/>
            <person name="Beckwith C.J."/>
            <person name="Beseler K.G."/>
            <person name="Brison A."/>
            <person name="Carone J.V."/>
            <person name="Caskin T.P."/>
            <person name="Diamond M."/>
            <person name="Durham M.E."/>
            <person name="Foxe J.M."/>
            <person name="Go M."/>
            <person name="Henderson B.A."/>
            <person name="Jones I.B."/>
            <person name="McGettigan J.A."/>
            <person name="Micheletti S.J."/>
            <person name="Nasrallah M.E."/>
            <person name="Ortiz D."/>
            <person name="Piller C.R."/>
            <person name="Privatt S.R."/>
            <person name="Schneider S.L."/>
            <person name="Sharp S."/>
            <person name="Smith T.C."/>
            <person name="Stanton J.D."/>
            <person name="Ullery H.E."/>
            <person name="Wilson R.J."/>
            <person name="Serrano M.G."/>
            <person name="Buck G."/>
            <person name="Lee V."/>
            <person name="Wang Y."/>
            <person name="Carvalho R."/>
            <person name="Voegtly L."/>
            <person name="Shi R."/>
            <person name="Duckworth R."/>
            <person name="Johnson A."/>
            <person name="Loviza R."/>
            <person name="Walstead R."/>
            <person name="Shah Z."/>
            <person name="Kiflezghi M."/>
            <person name="Wade K."/>
            <person name="Ball S.L."/>
            <person name="Bradley K.W."/>
            <person name="Asai D.J."/>
            <person name="Bowman C.A."/>
            <person name="Russell D.A."/>
            <person name="Pope W.H."/>
            <person name="Jacobs-Sera D."/>
            <person name="Hendrix R.W."/>
            <person name="Hatfull G.F."/>
        </authorList>
    </citation>
    <scope>NUCLEOTIDE SEQUENCE [LARGE SCALE GENOMIC DNA]</scope>
    <source>
        <strain evidence="2 3">DSM 27648</strain>
    </source>
</reference>
<evidence type="ECO:0000256" key="1">
    <source>
        <dbReference type="SAM" id="SignalP"/>
    </source>
</evidence>
<feature type="signal peptide" evidence="1">
    <location>
        <begin position="1"/>
        <end position="30"/>
    </location>
</feature>
<sequence length="300" mass="32345">MVRRISKRWSPTLSLVALAYFAIHCSSNRAEFEAPADAGQSGSFIAPVEAGADANADADAEVQPPEDCGSENKVVYVVSPNPDAIYRFDPETLQFTRLGYLDCLHAGSFSMAVDRKGFAWILFSDGAMVKVRLDNLQCTQIALRNKDSRLGLFGMGFAKDDSITGETLYLHKGYLLKVDPSTLEVTSLGQPVPAGGAELTGTGAGELFGYWPYNGTVSRIDKETGVNLETYRTSAVDANDWAFAQWGGDFWIFSRLDPAPSAKVTRFSPASNESTVVVPDVGFRIVGAGVSTCAPYLSPK</sequence>
<dbReference type="RefSeq" id="WP_146645378.1">
    <property type="nucleotide sequence ID" value="NZ_CP012333.1"/>
</dbReference>
<organism evidence="2 3">
    <name type="scientific">Labilithrix luteola</name>
    <dbReference type="NCBI Taxonomy" id="1391654"/>
    <lineage>
        <taxon>Bacteria</taxon>
        <taxon>Pseudomonadati</taxon>
        <taxon>Myxococcota</taxon>
        <taxon>Polyangia</taxon>
        <taxon>Polyangiales</taxon>
        <taxon>Labilitrichaceae</taxon>
        <taxon>Labilithrix</taxon>
    </lineage>
</organism>
<dbReference type="Proteomes" id="UP000064967">
    <property type="component" value="Chromosome"/>
</dbReference>
<proteinExistence type="predicted"/>
<dbReference type="KEGG" id="llu:AKJ09_00321"/>
<dbReference type="AlphaFoldDB" id="A0A0K1PJF7"/>
<dbReference type="SUPFAM" id="SSF63825">
    <property type="entry name" value="YWTD domain"/>
    <property type="match status" value="1"/>
</dbReference>
<protein>
    <submittedName>
        <fullName evidence="2">Uncharacterized protein</fullName>
    </submittedName>
</protein>
<feature type="chain" id="PRO_5005465594" evidence="1">
    <location>
        <begin position="31"/>
        <end position="300"/>
    </location>
</feature>
<evidence type="ECO:0000313" key="3">
    <source>
        <dbReference type="Proteomes" id="UP000064967"/>
    </source>
</evidence>
<evidence type="ECO:0000313" key="2">
    <source>
        <dbReference type="EMBL" id="AKU93657.1"/>
    </source>
</evidence>
<keyword evidence="3" id="KW-1185">Reference proteome</keyword>
<accession>A0A0K1PJF7</accession>
<dbReference type="OrthoDB" id="5512085at2"/>
<name>A0A0K1PJF7_9BACT</name>